<name>A0A2L0ELV3_SORCE</name>
<keyword evidence="2 7" id="KW-0813">Transport</keyword>
<comment type="similarity">
    <text evidence="7">Belongs to the binding-protein-dependent transport system permease family.</text>
</comment>
<evidence type="ECO:0000313" key="9">
    <source>
        <dbReference type="EMBL" id="AUX40277.1"/>
    </source>
</evidence>
<comment type="subcellular location">
    <subcellularLocation>
        <location evidence="1 7">Cell membrane</location>
        <topology evidence="1 7">Multi-pass membrane protein</topology>
    </subcellularLocation>
</comment>
<dbReference type="RefSeq" id="WP_104978106.1">
    <property type="nucleotide sequence ID" value="NZ_CP012673.1"/>
</dbReference>
<evidence type="ECO:0000256" key="3">
    <source>
        <dbReference type="ARBA" id="ARBA00022475"/>
    </source>
</evidence>
<proteinExistence type="inferred from homology"/>
<keyword evidence="5 7" id="KW-1133">Transmembrane helix</keyword>
<gene>
    <name evidence="9" type="primary">ssuC</name>
    <name evidence="9" type="ORF">SOCE26_016770</name>
</gene>
<feature type="transmembrane region" description="Helical" evidence="7">
    <location>
        <begin position="99"/>
        <end position="119"/>
    </location>
</feature>
<dbReference type="PANTHER" id="PTHR30151:SF38">
    <property type="entry name" value="ALIPHATIC SULFONATES TRANSPORT PERMEASE PROTEIN SSUC-RELATED"/>
    <property type="match status" value="1"/>
</dbReference>
<dbReference type="PROSITE" id="PS50928">
    <property type="entry name" value="ABC_TM1"/>
    <property type="match status" value="1"/>
</dbReference>
<dbReference type="FunFam" id="1.10.3720.10:FF:000003">
    <property type="entry name" value="Aliphatic sulfonate ABC transporter permease"/>
    <property type="match status" value="1"/>
</dbReference>
<dbReference type="InterPro" id="IPR035906">
    <property type="entry name" value="MetI-like_sf"/>
</dbReference>
<evidence type="ECO:0000256" key="7">
    <source>
        <dbReference type="RuleBase" id="RU363032"/>
    </source>
</evidence>
<dbReference type="GO" id="GO:0005886">
    <property type="term" value="C:plasma membrane"/>
    <property type="evidence" value="ECO:0007669"/>
    <property type="project" value="UniProtKB-SubCell"/>
</dbReference>
<feature type="domain" description="ABC transmembrane type-1" evidence="8">
    <location>
        <begin position="88"/>
        <end position="272"/>
    </location>
</feature>
<evidence type="ECO:0000259" key="8">
    <source>
        <dbReference type="PROSITE" id="PS50928"/>
    </source>
</evidence>
<dbReference type="EMBL" id="CP012673">
    <property type="protein sequence ID" value="AUX40277.1"/>
    <property type="molecule type" value="Genomic_DNA"/>
</dbReference>
<dbReference type="SUPFAM" id="SSF161098">
    <property type="entry name" value="MetI-like"/>
    <property type="match status" value="1"/>
</dbReference>
<dbReference type="AlphaFoldDB" id="A0A2L0ELV3"/>
<feature type="transmembrane region" description="Helical" evidence="7">
    <location>
        <begin position="131"/>
        <end position="152"/>
    </location>
</feature>
<keyword evidence="4 7" id="KW-0812">Transmembrane</keyword>
<feature type="transmembrane region" description="Helical" evidence="7">
    <location>
        <begin position="158"/>
        <end position="177"/>
    </location>
</feature>
<evidence type="ECO:0000256" key="6">
    <source>
        <dbReference type="ARBA" id="ARBA00023136"/>
    </source>
</evidence>
<accession>A0A2L0ELV3</accession>
<evidence type="ECO:0000256" key="2">
    <source>
        <dbReference type="ARBA" id="ARBA00022448"/>
    </source>
</evidence>
<feature type="transmembrane region" description="Helical" evidence="7">
    <location>
        <begin position="38"/>
        <end position="58"/>
    </location>
</feature>
<organism evidence="9 10">
    <name type="scientific">Sorangium cellulosum</name>
    <name type="common">Polyangium cellulosum</name>
    <dbReference type="NCBI Taxonomy" id="56"/>
    <lineage>
        <taxon>Bacteria</taxon>
        <taxon>Pseudomonadati</taxon>
        <taxon>Myxococcota</taxon>
        <taxon>Polyangia</taxon>
        <taxon>Polyangiales</taxon>
        <taxon>Polyangiaceae</taxon>
        <taxon>Sorangium</taxon>
    </lineage>
</organism>
<dbReference type="CDD" id="cd06261">
    <property type="entry name" value="TM_PBP2"/>
    <property type="match status" value="1"/>
</dbReference>
<feature type="transmembrane region" description="Helical" evidence="7">
    <location>
        <begin position="251"/>
        <end position="268"/>
    </location>
</feature>
<dbReference type="Proteomes" id="UP000238348">
    <property type="component" value="Chromosome"/>
</dbReference>
<evidence type="ECO:0000256" key="4">
    <source>
        <dbReference type="ARBA" id="ARBA00022692"/>
    </source>
</evidence>
<keyword evidence="6 7" id="KW-0472">Membrane</keyword>
<dbReference type="PANTHER" id="PTHR30151">
    <property type="entry name" value="ALKANE SULFONATE ABC TRANSPORTER-RELATED, MEMBRANE SUBUNIT"/>
    <property type="match status" value="1"/>
</dbReference>
<dbReference type="GO" id="GO:0042918">
    <property type="term" value="P:alkanesulfonate transmembrane transport"/>
    <property type="evidence" value="ECO:0007669"/>
    <property type="project" value="UniProtKB-ARBA"/>
</dbReference>
<dbReference type="Gene3D" id="1.10.3720.10">
    <property type="entry name" value="MetI-like"/>
    <property type="match status" value="1"/>
</dbReference>
<dbReference type="OrthoDB" id="5396703at2"/>
<evidence type="ECO:0000313" key="10">
    <source>
        <dbReference type="Proteomes" id="UP000238348"/>
    </source>
</evidence>
<feature type="transmembrane region" description="Helical" evidence="7">
    <location>
        <begin position="223"/>
        <end position="244"/>
    </location>
</feature>
<keyword evidence="3" id="KW-1003">Cell membrane</keyword>
<sequence length="287" mass="30449">MTQQSIHESQAEAAAYQLVAPVPALPAGGAARLLPRRVGNIAVGLLFPAALFLAWRVAAERELVPPQILPAPGLVFQTLTELASSGDLHTNIAISLGRVFGGFAVGGAAGLVLGVAMGLSRRIEDYLHPLFRAVAQVPVLGWLPLLMMLVGIGESLKLIIIASASLVPVALNTLQGIRGVPRTYIEVARVFRLSHAAMLRKVVLPAAVPSIAVGIRYGLTQAWLSLVTVELLASSEGVGFLIVWGRQLFQLDVVLAAILVVGILGLALDKGIETIEARLLRWRRVSL</sequence>
<evidence type="ECO:0000256" key="1">
    <source>
        <dbReference type="ARBA" id="ARBA00004651"/>
    </source>
</evidence>
<dbReference type="Pfam" id="PF00528">
    <property type="entry name" value="BPD_transp_1"/>
    <property type="match status" value="1"/>
</dbReference>
<dbReference type="InterPro" id="IPR000515">
    <property type="entry name" value="MetI-like"/>
</dbReference>
<evidence type="ECO:0000256" key="5">
    <source>
        <dbReference type="ARBA" id="ARBA00022989"/>
    </source>
</evidence>
<protein>
    <submittedName>
        <fullName evidence="9">Sulfonate ABC transporter</fullName>
    </submittedName>
</protein>
<reference evidence="9 10" key="1">
    <citation type="submission" date="2015-09" db="EMBL/GenBank/DDBJ databases">
        <title>Sorangium comparison.</title>
        <authorList>
            <person name="Zaburannyi N."/>
            <person name="Bunk B."/>
            <person name="Overmann J."/>
            <person name="Mueller R."/>
        </authorList>
    </citation>
    <scope>NUCLEOTIDE SEQUENCE [LARGE SCALE GENOMIC DNA]</scope>
    <source>
        <strain evidence="9 10">So ce26</strain>
    </source>
</reference>